<keyword evidence="2" id="KW-1185">Reference proteome</keyword>
<comment type="caution">
    <text evidence="1">The sequence shown here is derived from an EMBL/GenBank/DDBJ whole genome shotgun (WGS) entry which is preliminary data.</text>
</comment>
<organism evidence="1 2">
    <name type="scientific">Monosporascus ibericus</name>
    <dbReference type="NCBI Taxonomy" id="155417"/>
    <lineage>
        <taxon>Eukaryota</taxon>
        <taxon>Fungi</taxon>
        <taxon>Dikarya</taxon>
        <taxon>Ascomycota</taxon>
        <taxon>Pezizomycotina</taxon>
        <taxon>Sordariomycetes</taxon>
        <taxon>Xylariomycetidae</taxon>
        <taxon>Xylariales</taxon>
        <taxon>Xylariales incertae sedis</taxon>
        <taxon>Monosporascus</taxon>
    </lineage>
</organism>
<accession>A0A4Q4T4E4</accession>
<sequence>MMSLDEFSYVTIAGLKSTIIPTIFGVNKHPEVITSGDSWQHSNTRHVWGNEQPPESQDIDTCKLLNKVISFIKTWWFGVIVQAMTAGEGYRYVGCKRVIMLAYVATGMPRCDKYTF</sequence>
<dbReference type="EMBL" id="QJNU01000395">
    <property type="protein sequence ID" value="RYP00239.1"/>
    <property type="molecule type" value="Genomic_DNA"/>
</dbReference>
<evidence type="ECO:0000313" key="2">
    <source>
        <dbReference type="Proteomes" id="UP000293360"/>
    </source>
</evidence>
<proteinExistence type="predicted"/>
<dbReference type="AlphaFoldDB" id="A0A4Q4T4E4"/>
<name>A0A4Q4T4E4_9PEZI</name>
<protein>
    <submittedName>
        <fullName evidence="1">Uncharacterized protein</fullName>
    </submittedName>
</protein>
<gene>
    <name evidence="1" type="ORF">DL764_006575</name>
</gene>
<reference evidence="1 2" key="1">
    <citation type="submission" date="2018-06" db="EMBL/GenBank/DDBJ databases">
        <title>Complete Genomes of Monosporascus.</title>
        <authorList>
            <person name="Robinson A.J."/>
            <person name="Natvig D.O."/>
        </authorList>
    </citation>
    <scope>NUCLEOTIDE SEQUENCE [LARGE SCALE GENOMIC DNA]</scope>
    <source>
        <strain evidence="1 2">CBS 110550</strain>
    </source>
</reference>
<evidence type="ECO:0000313" key="1">
    <source>
        <dbReference type="EMBL" id="RYP00239.1"/>
    </source>
</evidence>
<dbReference type="OrthoDB" id="10614125at2759"/>
<dbReference type="Proteomes" id="UP000293360">
    <property type="component" value="Unassembled WGS sequence"/>
</dbReference>